<dbReference type="AlphaFoldDB" id="A0A6A1VTN4"/>
<sequence length="103" mass="11699">MGNNRQRKSSGFFSVFGAFKTRRPRGFDEPVEEALSARKVFPSDYDRSHGFIADPRVDSKAEAFIIKVRKNHVMASENHVMASESKTVPVYPPVEKREISNRA</sequence>
<dbReference type="PANTHER" id="PTHR33511">
    <property type="entry name" value="OS06G0632400 PROTEIN"/>
    <property type="match status" value="1"/>
</dbReference>
<organism evidence="1 2">
    <name type="scientific">Morella rubra</name>
    <name type="common">Chinese bayberry</name>
    <dbReference type="NCBI Taxonomy" id="262757"/>
    <lineage>
        <taxon>Eukaryota</taxon>
        <taxon>Viridiplantae</taxon>
        <taxon>Streptophyta</taxon>
        <taxon>Embryophyta</taxon>
        <taxon>Tracheophyta</taxon>
        <taxon>Spermatophyta</taxon>
        <taxon>Magnoliopsida</taxon>
        <taxon>eudicotyledons</taxon>
        <taxon>Gunneridae</taxon>
        <taxon>Pentapetalae</taxon>
        <taxon>rosids</taxon>
        <taxon>fabids</taxon>
        <taxon>Fagales</taxon>
        <taxon>Myricaceae</taxon>
        <taxon>Morella</taxon>
    </lineage>
</organism>
<accession>A0A6A1VTN4</accession>
<protein>
    <submittedName>
        <fullName evidence="1">Uncharacterized protein</fullName>
    </submittedName>
</protein>
<comment type="caution">
    <text evidence="1">The sequence shown here is derived from an EMBL/GenBank/DDBJ whole genome shotgun (WGS) entry which is preliminary data.</text>
</comment>
<reference evidence="1 2" key="1">
    <citation type="journal article" date="2019" name="Plant Biotechnol. J.">
        <title>The red bayberry genome and genetic basis of sex determination.</title>
        <authorList>
            <person name="Jia H.M."/>
            <person name="Jia H.J."/>
            <person name="Cai Q.L."/>
            <person name="Wang Y."/>
            <person name="Zhao H.B."/>
            <person name="Yang W.F."/>
            <person name="Wang G.Y."/>
            <person name="Li Y.H."/>
            <person name="Zhan D.L."/>
            <person name="Shen Y.T."/>
            <person name="Niu Q.F."/>
            <person name="Chang L."/>
            <person name="Qiu J."/>
            <person name="Zhao L."/>
            <person name="Xie H.B."/>
            <person name="Fu W.Y."/>
            <person name="Jin J."/>
            <person name="Li X.W."/>
            <person name="Jiao Y."/>
            <person name="Zhou C.C."/>
            <person name="Tu T."/>
            <person name="Chai C.Y."/>
            <person name="Gao J.L."/>
            <person name="Fan L.J."/>
            <person name="van de Weg E."/>
            <person name="Wang J.Y."/>
            <person name="Gao Z.S."/>
        </authorList>
    </citation>
    <scope>NUCLEOTIDE SEQUENCE [LARGE SCALE GENOMIC DNA]</scope>
    <source>
        <tissue evidence="1">Leaves</tissue>
    </source>
</reference>
<dbReference type="EMBL" id="RXIC02000022">
    <property type="protein sequence ID" value="KAB1216279.1"/>
    <property type="molecule type" value="Genomic_DNA"/>
</dbReference>
<gene>
    <name evidence="1" type="ORF">CJ030_MR4G026697</name>
</gene>
<evidence type="ECO:0000313" key="2">
    <source>
        <dbReference type="Proteomes" id="UP000516437"/>
    </source>
</evidence>
<keyword evidence="2" id="KW-1185">Reference proteome</keyword>
<evidence type="ECO:0000313" key="1">
    <source>
        <dbReference type="EMBL" id="KAB1216279.1"/>
    </source>
</evidence>
<proteinExistence type="predicted"/>
<dbReference type="OrthoDB" id="654716at2759"/>
<name>A0A6A1VTN4_9ROSI</name>
<dbReference type="Proteomes" id="UP000516437">
    <property type="component" value="Chromosome 4"/>
</dbReference>